<name>A0A369XUL3_9PROT</name>
<dbReference type="AlphaFoldDB" id="A0A369XUL3"/>
<dbReference type="SUPFAM" id="SSF52540">
    <property type="entry name" value="P-loop containing nucleoside triphosphate hydrolases"/>
    <property type="match status" value="2"/>
</dbReference>
<dbReference type="InterPro" id="IPR000330">
    <property type="entry name" value="SNF2_N"/>
</dbReference>
<dbReference type="PANTHER" id="PTHR45766">
    <property type="entry name" value="DNA ANNEALING HELICASE AND ENDONUCLEASE ZRANB3 FAMILY MEMBER"/>
    <property type="match status" value="1"/>
</dbReference>
<evidence type="ECO:0000259" key="2">
    <source>
        <dbReference type="PROSITE" id="PS51192"/>
    </source>
</evidence>
<evidence type="ECO:0000313" key="4">
    <source>
        <dbReference type="EMBL" id="RDE52526.1"/>
    </source>
</evidence>
<dbReference type="Gene3D" id="3.40.50.10810">
    <property type="entry name" value="Tandem AAA-ATPase domain"/>
    <property type="match status" value="1"/>
</dbReference>
<keyword evidence="1" id="KW-0378">Hydrolase</keyword>
<keyword evidence="4" id="KW-0347">Helicase</keyword>
<evidence type="ECO:0000256" key="1">
    <source>
        <dbReference type="ARBA" id="ARBA00022801"/>
    </source>
</evidence>
<dbReference type="InterPro" id="IPR001650">
    <property type="entry name" value="Helicase_C-like"/>
</dbReference>
<dbReference type="Pfam" id="PF00271">
    <property type="entry name" value="Helicase_C"/>
    <property type="match status" value="1"/>
</dbReference>
<dbReference type="SUPFAM" id="SSF56024">
    <property type="entry name" value="Phospholipase D/nuclease"/>
    <property type="match status" value="1"/>
</dbReference>
<accession>A0A369XUL3</accession>
<proteinExistence type="predicted"/>
<organism evidence="4 5">
    <name type="scientific">Candidatus Accumulibacter meliphilus</name>
    <dbReference type="NCBI Taxonomy" id="2211374"/>
    <lineage>
        <taxon>Bacteria</taxon>
        <taxon>Pseudomonadati</taxon>
        <taxon>Pseudomonadota</taxon>
        <taxon>Betaproteobacteria</taxon>
        <taxon>Candidatus Accumulibacter</taxon>
    </lineage>
</organism>
<gene>
    <name evidence="4" type="ORF">DVS81_01895</name>
</gene>
<dbReference type="EMBL" id="QPGA01000001">
    <property type="protein sequence ID" value="RDE52526.1"/>
    <property type="molecule type" value="Genomic_DNA"/>
</dbReference>
<dbReference type="PANTHER" id="PTHR45766:SF6">
    <property type="entry name" value="SWI_SNF-RELATED MATRIX-ASSOCIATED ACTIN-DEPENDENT REGULATOR OF CHROMATIN SUBFAMILY A-LIKE PROTEIN 1"/>
    <property type="match status" value="1"/>
</dbReference>
<dbReference type="Pfam" id="PF00176">
    <property type="entry name" value="SNF2-rel_dom"/>
    <property type="match status" value="1"/>
</dbReference>
<dbReference type="SMART" id="SM00490">
    <property type="entry name" value="HELICc"/>
    <property type="match status" value="1"/>
</dbReference>
<protein>
    <submittedName>
        <fullName evidence="4">Helicase SNF2</fullName>
    </submittedName>
</protein>
<sequence>MLNRHSSRRASLYETFLKPRLAGAQRYDRIAGYFQSSLLELASESLADIPRIRIVCNTEVSAEDVKTVRMATGARRKELEEGLLRLAWNAGHFPHLVDVHGIPAQTRLNVLHDLLMASGKEGRLFEIRLVPDSEFGFVHGKGGIVEGDWGKTSFIGSANDSARAWTKNYELVWEDDTPESVAWVQEEFDALWDKGFPLSEFIVKQIGRLSQRTVIEHVGPWKEKPTPAPLLAEVPTATELFGFWDHQKYFINLAFQEHLKYREDAQRGARFLLCDGVGLGKTLQLGALAKLIGTLDSLPILIMAPKPLLAQWQEELLQKLAIPSARWEGGGWLTERDEFHPALPGKATNCPRKIGIVSTSVVTSAPLSARNSALVEQLLEKRFSCVIWDEAHKIRRGNLSVNNVYSPPEKKRLYKFAEALAARAKTLLLATATPVQLHSMELWDLLYILSMNNPQVLGSPNSLWRKVDGPEVFDILAGRKEIEGYGEKWRYWRDPMPSPLDAKAHAFEWVRQDLGLSSTDSQASDADQDTVDDARKFDLEFLPLREVNPFTQWVVKRSRDRLEAEGKLVKIEMVPHGDGHPILCSHSMGQAFELAEDFAKALHHRVKAGGFIKTLLQRRVGSSLEAGLRTAEKMLAGKQLDDDDDPDEEGGSIYPLMAEEKALLQRLRDHLANHLGREDDPKFERLRHVLGLEFDGQKWIERGVLIFSQFYDSAYALAEFLVKHFDEPIGLYSSTSSSKLFEAGRVQSVDRELLKEKVTQGRLKLLIGTDAASTGLNLQRLGCLINLDLPWNPTILEQRKGRVQRGTLAKRIPFYNMRYDKGAEQRLFDTLSGRIQEITSIFGTVPDFIVDQWVADMLENKAWNQNTVLTIIAERRENPFTLKETTESLDADWEATAEVLNQTEAFRELASGW</sequence>
<dbReference type="Gene3D" id="3.30.870.10">
    <property type="entry name" value="Endonuclease Chain A"/>
    <property type="match status" value="1"/>
</dbReference>
<dbReference type="GO" id="GO:0016787">
    <property type="term" value="F:hydrolase activity"/>
    <property type="evidence" value="ECO:0007669"/>
    <property type="project" value="UniProtKB-KW"/>
</dbReference>
<dbReference type="Gene3D" id="3.40.50.300">
    <property type="entry name" value="P-loop containing nucleotide triphosphate hydrolases"/>
    <property type="match status" value="1"/>
</dbReference>
<keyword evidence="4" id="KW-0067">ATP-binding</keyword>
<dbReference type="Pfam" id="PF13091">
    <property type="entry name" value="PLDc_2"/>
    <property type="match status" value="1"/>
</dbReference>
<dbReference type="GO" id="GO:0004386">
    <property type="term" value="F:helicase activity"/>
    <property type="evidence" value="ECO:0007669"/>
    <property type="project" value="UniProtKB-KW"/>
</dbReference>
<feature type="domain" description="Helicase ATP-binding" evidence="2">
    <location>
        <begin position="262"/>
        <end position="452"/>
    </location>
</feature>
<dbReference type="CDD" id="cd18793">
    <property type="entry name" value="SF2_C_SNF"/>
    <property type="match status" value="1"/>
</dbReference>
<dbReference type="PROSITE" id="PS51194">
    <property type="entry name" value="HELICASE_CTER"/>
    <property type="match status" value="1"/>
</dbReference>
<feature type="domain" description="Helicase C-terminal" evidence="3">
    <location>
        <begin position="695"/>
        <end position="846"/>
    </location>
</feature>
<dbReference type="SMART" id="SM00487">
    <property type="entry name" value="DEXDc"/>
    <property type="match status" value="1"/>
</dbReference>
<reference evidence="4 5" key="1">
    <citation type="submission" date="2018-05" db="EMBL/GenBank/DDBJ databases">
        <title>Integrated omic analyses show evidence that a Ca. Accumulibacter phosphatis strain performs denitrification under micro-aerobic conditions.</title>
        <authorList>
            <person name="Camejo P.Y."/>
            <person name="Katherine M.D."/>
            <person name="Daniel N.R."/>
        </authorList>
    </citation>
    <scope>NUCLEOTIDE SEQUENCE [LARGE SCALE GENOMIC DNA]</scope>
    <source>
        <strain evidence="4">UW-LDO-IC</strain>
    </source>
</reference>
<dbReference type="InterPro" id="IPR049730">
    <property type="entry name" value="SNF2/RAD54-like_C"/>
</dbReference>
<dbReference type="Proteomes" id="UP000253831">
    <property type="component" value="Unassembled WGS sequence"/>
</dbReference>
<comment type="caution">
    <text evidence="4">The sequence shown here is derived from an EMBL/GenBank/DDBJ whole genome shotgun (WGS) entry which is preliminary data.</text>
</comment>
<dbReference type="InterPro" id="IPR025202">
    <property type="entry name" value="PLD-like_dom"/>
</dbReference>
<dbReference type="InterPro" id="IPR027417">
    <property type="entry name" value="P-loop_NTPase"/>
</dbReference>
<evidence type="ECO:0000259" key="3">
    <source>
        <dbReference type="PROSITE" id="PS51194"/>
    </source>
</evidence>
<evidence type="ECO:0000313" key="5">
    <source>
        <dbReference type="Proteomes" id="UP000253831"/>
    </source>
</evidence>
<dbReference type="InterPro" id="IPR014001">
    <property type="entry name" value="Helicase_ATP-bd"/>
</dbReference>
<keyword evidence="4" id="KW-0547">Nucleotide-binding</keyword>
<dbReference type="PROSITE" id="PS51192">
    <property type="entry name" value="HELICASE_ATP_BIND_1"/>
    <property type="match status" value="1"/>
</dbReference>
<dbReference type="InterPro" id="IPR038718">
    <property type="entry name" value="SNF2-like_sf"/>
</dbReference>
<dbReference type="GO" id="GO:0005524">
    <property type="term" value="F:ATP binding"/>
    <property type="evidence" value="ECO:0007669"/>
    <property type="project" value="InterPro"/>
</dbReference>